<sequence>MLLCQYLSTFLPISDYNLVSSALYASKLCTFEPATLLCHFGAAISITENKDQKFQGAEVNWDANQNIILGPRVILS</sequence>
<proteinExistence type="predicted"/>
<evidence type="ECO:0000313" key="1">
    <source>
        <dbReference type="EMBL" id="JAE14698.1"/>
    </source>
</evidence>
<organism evidence="1">
    <name type="scientific">Arundo donax</name>
    <name type="common">Giant reed</name>
    <name type="synonym">Donax arundinaceus</name>
    <dbReference type="NCBI Taxonomy" id="35708"/>
    <lineage>
        <taxon>Eukaryota</taxon>
        <taxon>Viridiplantae</taxon>
        <taxon>Streptophyta</taxon>
        <taxon>Embryophyta</taxon>
        <taxon>Tracheophyta</taxon>
        <taxon>Spermatophyta</taxon>
        <taxon>Magnoliopsida</taxon>
        <taxon>Liliopsida</taxon>
        <taxon>Poales</taxon>
        <taxon>Poaceae</taxon>
        <taxon>PACMAD clade</taxon>
        <taxon>Arundinoideae</taxon>
        <taxon>Arundineae</taxon>
        <taxon>Arundo</taxon>
    </lineage>
</organism>
<dbReference type="AlphaFoldDB" id="A0A0A9G233"/>
<accession>A0A0A9G233</accession>
<dbReference type="EMBL" id="GBRH01183198">
    <property type="protein sequence ID" value="JAE14698.1"/>
    <property type="molecule type" value="Transcribed_RNA"/>
</dbReference>
<protein>
    <submittedName>
        <fullName evidence="1">Uncharacterized protein</fullName>
    </submittedName>
</protein>
<reference evidence="1" key="2">
    <citation type="journal article" date="2015" name="Data Brief">
        <title>Shoot transcriptome of the giant reed, Arundo donax.</title>
        <authorList>
            <person name="Barrero R.A."/>
            <person name="Guerrero F.D."/>
            <person name="Moolhuijzen P."/>
            <person name="Goolsby J.A."/>
            <person name="Tidwell J."/>
            <person name="Bellgard S.E."/>
            <person name="Bellgard M.I."/>
        </authorList>
    </citation>
    <scope>NUCLEOTIDE SEQUENCE</scope>
    <source>
        <tissue evidence="1">Shoot tissue taken approximately 20 cm above the soil surface</tissue>
    </source>
</reference>
<name>A0A0A9G233_ARUDO</name>
<reference evidence="1" key="1">
    <citation type="submission" date="2014-09" db="EMBL/GenBank/DDBJ databases">
        <authorList>
            <person name="Magalhaes I.L.F."/>
            <person name="Oliveira U."/>
            <person name="Santos F.R."/>
            <person name="Vidigal T.H.D.A."/>
            <person name="Brescovit A.D."/>
            <person name="Santos A.J."/>
        </authorList>
    </citation>
    <scope>NUCLEOTIDE SEQUENCE</scope>
    <source>
        <tissue evidence="1">Shoot tissue taken approximately 20 cm above the soil surface</tissue>
    </source>
</reference>